<proteinExistence type="predicted"/>
<dbReference type="Proteomes" id="UP000673434">
    <property type="component" value="Unassembled WGS sequence"/>
</dbReference>
<sequence>MKTVNEFWFNEEIGGSQYGFKSSHLNDLISYVCSNRDPEFYMLDHEAPIFDSTLIINIYHPNAPDTLRLYLYQDEDGNWWPYATLDCLTDVKSLLKSMWVH</sequence>
<comment type="caution">
    <text evidence="1">The sequence shown here is derived from an EMBL/GenBank/DDBJ whole genome shotgun (WGS) entry which is preliminary data.</text>
</comment>
<evidence type="ECO:0000313" key="1">
    <source>
        <dbReference type="EMBL" id="MBQ0600805.1"/>
    </source>
</evidence>
<reference evidence="1 2" key="1">
    <citation type="submission" date="2021-03" db="EMBL/GenBank/DDBJ databases">
        <authorList>
            <person name="Stanton E."/>
        </authorList>
    </citation>
    <scope>NUCLEOTIDE SEQUENCE [LARGE SCALE GENOMIC DNA]</scope>
    <source>
        <strain evidence="1 2">2020EL-00037</strain>
    </source>
</reference>
<dbReference type="AlphaFoldDB" id="A0AAP2FJL4"/>
<evidence type="ECO:0000313" key="2">
    <source>
        <dbReference type="Proteomes" id="UP000673434"/>
    </source>
</evidence>
<dbReference type="EMBL" id="JAGKON010000013">
    <property type="protein sequence ID" value="MBQ0600805.1"/>
    <property type="molecule type" value="Genomic_DNA"/>
</dbReference>
<dbReference type="RefSeq" id="WP_210846212.1">
    <property type="nucleotide sequence ID" value="NZ_JAGKON010000013.1"/>
</dbReference>
<protein>
    <submittedName>
        <fullName evidence="1">Uncharacterized protein</fullName>
    </submittedName>
</protein>
<name>A0AAP2FJL4_KLEOX</name>
<accession>A0AAP2FJL4</accession>
<keyword evidence="2" id="KW-1185">Reference proteome</keyword>
<organism evidence="1 2">
    <name type="scientific">Klebsiella oxytoca</name>
    <dbReference type="NCBI Taxonomy" id="571"/>
    <lineage>
        <taxon>Bacteria</taxon>
        <taxon>Pseudomonadati</taxon>
        <taxon>Pseudomonadota</taxon>
        <taxon>Gammaproteobacteria</taxon>
        <taxon>Enterobacterales</taxon>
        <taxon>Enterobacteriaceae</taxon>
        <taxon>Klebsiella/Raoultella group</taxon>
        <taxon>Klebsiella</taxon>
    </lineage>
</organism>
<gene>
    <name evidence="1" type="ORF">J7S78_13490</name>
</gene>